<dbReference type="RefSeq" id="WP_249707210.1">
    <property type="nucleotide sequence ID" value="NZ_JAHBND010001322.1"/>
</dbReference>
<evidence type="ECO:0000259" key="1">
    <source>
        <dbReference type="PROSITE" id="PS52039"/>
    </source>
</evidence>
<name>A0AAW4L1X6_VIBCL</name>
<reference evidence="2" key="1">
    <citation type="submission" date="2021-05" db="EMBL/GenBank/DDBJ databases">
        <authorList>
            <person name="Stine C."/>
        </authorList>
    </citation>
    <scope>NUCLEOTIDE SEQUENCE</scope>
    <source>
        <strain evidence="2">TDS0091212</strain>
    </source>
</reference>
<organism evidence="2 3">
    <name type="scientific">Vibrio cholerae</name>
    <dbReference type="NCBI Taxonomy" id="666"/>
    <lineage>
        <taxon>Bacteria</taxon>
        <taxon>Pseudomonadati</taxon>
        <taxon>Pseudomonadota</taxon>
        <taxon>Gammaproteobacteria</taxon>
        <taxon>Vibrionales</taxon>
        <taxon>Vibrionaceae</taxon>
        <taxon>Vibrio</taxon>
    </lineage>
</organism>
<dbReference type="GO" id="GO:0006265">
    <property type="term" value="P:DNA topological change"/>
    <property type="evidence" value="ECO:0007669"/>
    <property type="project" value="InterPro"/>
</dbReference>
<evidence type="ECO:0000313" key="2">
    <source>
        <dbReference type="EMBL" id="MBS7676514.1"/>
    </source>
</evidence>
<feature type="domain" description="Topo IA-type catalytic" evidence="1">
    <location>
        <begin position="1"/>
        <end position="99"/>
    </location>
</feature>
<sequence length="99" mass="11248">TYPRTDCGYLPESMLDEVPRVLHALAAAAPSLGQWLKEADPSRRSRAWNSSKITAHHGIIPTAVMLDLTQLSERERAVYTLIRARYLAQFLPDHEYLKT</sequence>
<gene>
    <name evidence="2" type="ORF">KIN13_24305</name>
</gene>
<dbReference type="PROSITE" id="PS52039">
    <property type="entry name" value="TOPO_IA_2"/>
    <property type="match status" value="1"/>
</dbReference>
<dbReference type="GO" id="GO:0003916">
    <property type="term" value="F:DNA topoisomerase activity"/>
    <property type="evidence" value="ECO:0007669"/>
    <property type="project" value="InterPro"/>
</dbReference>
<dbReference type="InterPro" id="IPR013497">
    <property type="entry name" value="Topo_IA_cen"/>
</dbReference>
<dbReference type="Gene3D" id="1.10.290.10">
    <property type="entry name" value="Topoisomerase I, domain 4"/>
    <property type="match status" value="1"/>
</dbReference>
<accession>A0AAW4L1X6</accession>
<reference evidence="2" key="2">
    <citation type="submission" date="2023-08" db="EMBL/GenBank/DDBJ databases">
        <title>Vibrio cholerae Outbreaks in Tanzania Exemplify Founder Flush: Simultaneous Increases in Population Size and Genetic Diversity.</title>
        <authorList>
            <person name="Debes A.K."/>
            <person name="Mohammed A."/>
            <person name="Maseke I."/>
            <person name="Almeida M."/>
            <person name="Li S."/>
            <person name="Matimba H."/>
            <person name="Joachim A."/>
            <person name="Mizinduko M."/>
            <person name="Nyanga S."/>
            <person name="Kelly M."/>
            <person name="Kachwamba Y."/>
            <person name="Schaffer A.M."/>
            <person name="Nyanga A.S."/>
            <person name="Mghamba J."/>
            <person name="Mosha F.S."/>
            <person name="Sack D.A."/>
            <person name="Stine O.C."/>
        </authorList>
    </citation>
    <scope>NUCLEOTIDE SEQUENCE</scope>
    <source>
        <strain evidence="2">TDS0091212</strain>
    </source>
</reference>
<proteinExistence type="predicted"/>
<dbReference type="EMBL" id="JAHBND010001322">
    <property type="protein sequence ID" value="MBS7676514.1"/>
    <property type="molecule type" value="Genomic_DNA"/>
</dbReference>
<comment type="caution">
    <text evidence="2">The sequence shown here is derived from an EMBL/GenBank/DDBJ whole genome shotgun (WGS) entry which is preliminary data.</text>
</comment>
<feature type="non-terminal residue" evidence="2">
    <location>
        <position position="99"/>
    </location>
</feature>
<feature type="non-terminal residue" evidence="2">
    <location>
        <position position="1"/>
    </location>
</feature>
<evidence type="ECO:0000313" key="3">
    <source>
        <dbReference type="Proteomes" id="UP001196338"/>
    </source>
</evidence>
<dbReference type="InterPro" id="IPR023405">
    <property type="entry name" value="Topo_IA_core_domain"/>
</dbReference>
<protein>
    <submittedName>
        <fullName evidence="2">DNA topoisomerase III</fullName>
    </submittedName>
</protein>
<dbReference type="AlphaFoldDB" id="A0AAW4L1X6"/>
<dbReference type="GO" id="GO:0003677">
    <property type="term" value="F:DNA binding"/>
    <property type="evidence" value="ECO:0007669"/>
    <property type="project" value="InterPro"/>
</dbReference>
<dbReference type="Pfam" id="PF01131">
    <property type="entry name" value="Topoisom_bac"/>
    <property type="match status" value="1"/>
</dbReference>
<dbReference type="Proteomes" id="UP001196338">
    <property type="component" value="Unassembled WGS sequence"/>
</dbReference>
<dbReference type="SUPFAM" id="SSF56712">
    <property type="entry name" value="Prokaryotic type I DNA topoisomerase"/>
    <property type="match status" value="1"/>
</dbReference>
<dbReference type="InterPro" id="IPR013826">
    <property type="entry name" value="Topo_IA_cen_sub3"/>
</dbReference>